<keyword evidence="2" id="KW-1185">Reference proteome</keyword>
<reference evidence="1 2" key="1">
    <citation type="submission" date="2017-11" db="EMBL/GenBank/DDBJ databases">
        <title>Complete genome of a free-living desiccation-tolerant cyanobacterium and its photosynthetic adaptation to extreme terrestrial habitat.</title>
        <authorList>
            <person name="Shang J."/>
        </authorList>
    </citation>
    <scope>NUCLEOTIDE SEQUENCE [LARGE SCALE GENOMIC DNA]</scope>
    <source>
        <strain evidence="1 2">CCNUN1</strain>
    </source>
</reference>
<evidence type="ECO:0000313" key="2">
    <source>
        <dbReference type="Proteomes" id="UP000232003"/>
    </source>
</evidence>
<evidence type="ECO:0000313" key="1">
    <source>
        <dbReference type="EMBL" id="AUB41112.1"/>
    </source>
</evidence>
<dbReference type="EMBL" id="CP024785">
    <property type="protein sequence ID" value="AUB41112.1"/>
    <property type="molecule type" value="Genomic_DNA"/>
</dbReference>
<protein>
    <submittedName>
        <fullName evidence="1">Uncharacterized protein</fullName>
    </submittedName>
</protein>
<dbReference type="KEGG" id="nfl:COO91_07155"/>
<dbReference type="RefSeq" id="WP_157816675.1">
    <property type="nucleotide sequence ID" value="NZ_CAWNNC010000001.1"/>
</dbReference>
<gene>
    <name evidence="1" type="ORF">COO91_07155</name>
</gene>
<organism evidence="1 2">
    <name type="scientific">Nostoc flagelliforme CCNUN1</name>
    <dbReference type="NCBI Taxonomy" id="2038116"/>
    <lineage>
        <taxon>Bacteria</taxon>
        <taxon>Bacillati</taxon>
        <taxon>Cyanobacteriota</taxon>
        <taxon>Cyanophyceae</taxon>
        <taxon>Nostocales</taxon>
        <taxon>Nostocaceae</taxon>
        <taxon>Nostoc</taxon>
    </lineage>
</organism>
<dbReference type="AlphaFoldDB" id="A0A2K8T095"/>
<dbReference type="Proteomes" id="UP000232003">
    <property type="component" value="Chromosome"/>
</dbReference>
<sequence>MARLYLKSSDIRHQPDVDDIALSEIYNNKKIHVKSILIFYQEEFSMN</sequence>
<accession>A0A2K8T095</accession>
<name>A0A2K8T095_9NOSO</name>
<proteinExistence type="predicted"/>